<evidence type="ECO:0000256" key="5">
    <source>
        <dbReference type="ARBA" id="ARBA00023163"/>
    </source>
</evidence>
<organism evidence="9 10">
    <name type="scientific">Halobacillus salinarum</name>
    <dbReference type="NCBI Taxonomy" id="2932257"/>
    <lineage>
        <taxon>Bacteria</taxon>
        <taxon>Bacillati</taxon>
        <taxon>Bacillota</taxon>
        <taxon>Bacilli</taxon>
        <taxon>Bacillales</taxon>
        <taxon>Bacillaceae</taxon>
        <taxon>Halobacillus</taxon>
    </lineage>
</organism>
<gene>
    <name evidence="9" type="ORF">MUN89_06895</name>
</gene>
<dbReference type="PROSITE" id="PS51099">
    <property type="entry name" value="PTS_EIIB_TYPE_2"/>
    <property type="match status" value="1"/>
</dbReference>
<dbReference type="SUPFAM" id="SSF52794">
    <property type="entry name" value="PTS system IIB component-like"/>
    <property type="match status" value="1"/>
</dbReference>
<dbReference type="InterPro" id="IPR036634">
    <property type="entry name" value="PRD_sf"/>
</dbReference>
<feature type="domain" description="PTS EIIB type-2" evidence="7">
    <location>
        <begin position="410"/>
        <end position="501"/>
    </location>
</feature>
<dbReference type="Gene3D" id="3.40.50.2300">
    <property type="match status" value="1"/>
</dbReference>
<dbReference type="RefSeq" id="WP_244712465.1">
    <property type="nucleotide sequence ID" value="NZ_CP095073.1"/>
</dbReference>
<evidence type="ECO:0000259" key="8">
    <source>
        <dbReference type="PROSITE" id="PS51372"/>
    </source>
</evidence>
<dbReference type="InterPro" id="IPR036388">
    <property type="entry name" value="WH-like_DNA-bd_sf"/>
</dbReference>
<dbReference type="SUPFAM" id="SSF55804">
    <property type="entry name" value="Phoshotransferase/anion transport protein"/>
    <property type="match status" value="1"/>
</dbReference>
<feature type="domain" description="PRD" evidence="8">
    <location>
        <begin position="186"/>
        <end position="290"/>
    </location>
</feature>
<protein>
    <submittedName>
        <fullName evidence="9">BglG family transcription antiterminator</fullName>
    </submittedName>
</protein>
<dbReference type="Pfam" id="PF05043">
    <property type="entry name" value="Mga"/>
    <property type="match status" value="1"/>
</dbReference>
<keyword evidence="4" id="KW-0010">Activator</keyword>
<dbReference type="InterPro" id="IPR016152">
    <property type="entry name" value="PTrfase/Anion_transptr"/>
</dbReference>
<dbReference type="Gene3D" id="1.10.1790.10">
    <property type="entry name" value="PRD domain"/>
    <property type="match status" value="2"/>
</dbReference>
<dbReference type="SUPFAM" id="SSF46785">
    <property type="entry name" value="Winged helix' DNA-binding domain"/>
    <property type="match status" value="2"/>
</dbReference>
<feature type="domain" description="PTS EIIA type-2" evidence="6">
    <location>
        <begin position="502"/>
        <end position="641"/>
    </location>
</feature>
<dbReference type="InterPro" id="IPR011608">
    <property type="entry name" value="PRD"/>
</dbReference>
<dbReference type="InterPro" id="IPR002178">
    <property type="entry name" value="PTS_EIIA_type-2_dom"/>
</dbReference>
<dbReference type="SUPFAM" id="SSF63520">
    <property type="entry name" value="PTS-regulatory domain, PRD"/>
    <property type="match status" value="2"/>
</dbReference>
<keyword evidence="3" id="KW-0805">Transcription regulation</keyword>
<dbReference type="Gene3D" id="3.40.930.10">
    <property type="entry name" value="Mannitol-specific EII, Chain A"/>
    <property type="match status" value="1"/>
</dbReference>
<evidence type="ECO:0000259" key="6">
    <source>
        <dbReference type="PROSITE" id="PS51094"/>
    </source>
</evidence>
<dbReference type="Pfam" id="PF08279">
    <property type="entry name" value="HTH_11"/>
    <property type="match status" value="1"/>
</dbReference>
<evidence type="ECO:0000256" key="2">
    <source>
        <dbReference type="ARBA" id="ARBA00022737"/>
    </source>
</evidence>
<proteinExistence type="predicted"/>
<dbReference type="InterPro" id="IPR050661">
    <property type="entry name" value="BglG_antiterminators"/>
</dbReference>
<evidence type="ECO:0000313" key="10">
    <source>
        <dbReference type="Proteomes" id="UP000831787"/>
    </source>
</evidence>
<evidence type="ECO:0000259" key="7">
    <source>
        <dbReference type="PROSITE" id="PS51099"/>
    </source>
</evidence>
<keyword evidence="2" id="KW-0677">Repeat</keyword>
<dbReference type="EMBL" id="CP095073">
    <property type="protein sequence ID" value="UOQ45656.1"/>
    <property type="molecule type" value="Genomic_DNA"/>
</dbReference>
<keyword evidence="5" id="KW-0804">Transcription</keyword>
<dbReference type="Pfam" id="PF00874">
    <property type="entry name" value="PRD"/>
    <property type="match status" value="2"/>
</dbReference>
<accession>A0ABY4EU49</accession>
<dbReference type="PROSITE" id="PS51094">
    <property type="entry name" value="PTS_EIIA_TYPE_2"/>
    <property type="match status" value="1"/>
</dbReference>
<reference evidence="9 10" key="1">
    <citation type="submission" date="2022-04" db="EMBL/GenBank/DDBJ databases">
        <title>Halobacillus sp. isolated from saltern.</title>
        <authorList>
            <person name="Won M."/>
            <person name="Lee C.-M."/>
            <person name="Woen H.-Y."/>
            <person name="Kwon S.-W."/>
        </authorList>
    </citation>
    <scope>NUCLEOTIDE SEQUENCE [LARGE SCALE GENOMIC DNA]</scope>
    <source>
        <strain evidence="9 10">SSBR10-3</strain>
    </source>
</reference>
<dbReference type="CDD" id="cd05568">
    <property type="entry name" value="PTS_IIB_bgl_like"/>
    <property type="match status" value="1"/>
</dbReference>
<dbReference type="Gene3D" id="1.10.10.10">
    <property type="entry name" value="Winged helix-like DNA-binding domain superfamily/Winged helix DNA-binding domain"/>
    <property type="match status" value="2"/>
</dbReference>
<sequence>MTTILRELMAVEHPLTSTHLASKNGVTSRTTRNDIKQLEEEISAYGAVIKPIRGKGYRLVVHNAQLFRKYLKDAFQENKEAGESLPIYPEDRVRYLISRLLLAEGYMKLDELAEEMHVSKSTIQNDLKAVRQLLDKYGITIDIKPNYGMKLQGTEMRLRFCMAEFILDRNGEKPLNQDLTMHLSALTSEDLSDIWKIMIDEIKEHEITPSDIAINNLYIHIAIAYKRIQSGHHVSLYKASIEEITNKKEYEVADRIVSKVESRLGTTFPEEEVAYIAIHLLGTKMVTDNHLTENRIGEVLGSEIYDVTLEILDRIENKYQLGIRHDHELIIGLGLHLKPAVNRYRYGMNIRNPMLDDIKANYPLMFEAAITAGAVLEEELGIKVDENEIGYMALHIGAAIERIKMNQAPKRCMIVCASGVGSAQLLKYKLQSAFPAKLEVAGTTEYYKLPQMSLEGIDFIVSSIPISEPLPVPVVQVNTIPADKDLRNIEHVLMEHASSLRRFINKELVFLQKSFKRKHDVLAFMDEALQSKKLVGKEFLSSVKEREEAAPTEFGNLVAIPHPITPQTDTTFLTFCTLEKPIQWKNQKVQFICLLCVKKNSTEDLQSMYKALTKIIDNAHLVGNLLKCKTYEEFQAILANE</sequence>
<dbReference type="InterPro" id="IPR036390">
    <property type="entry name" value="WH_DNA-bd_sf"/>
</dbReference>
<keyword evidence="1" id="KW-0808">Transferase</keyword>
<dbReference type="CDD" id="cd00211">
    <property type="entry name" value="PTS_IIA_fru"/>
    <property type="match status" value="1"/>
</dbReference>
<feature type="domain" description="PRD" evidence="8">
    <location>
        <begin position="299"/>
        <end position="406"/>
    </location>
</feature>
<keyword evidence="10" id="KW-1185">Reference proteome</keyword>
<dbReference type="InterPro" id="IPR007737">
    <property type="entry name" value="Mga_HTH"/>
</dbReference>
<evidence type="ECO:0000256" key="4">
    <source>
        <dbReference type="ARBA" id="ARBA00023159"/>
    </source>
</evidence>
<dbReference type="InterPro" id="IPR013011">
    <property type="entry name" value="PTS_EIIB_2"/>
</dbReference>
<dbReference type="PROSITE" id="PS51372">
    <property type="entry name" value="PRD_2"/>
    <property type="match status" value="2"/>
</dbReference>
<dbReference type="PANTHER" id="PTHR30185:SF13">
    <property type="entry name" value="LICABCH OPERON REGULATOR-RELATED"/>
    <property type="match status" value="1"/>
</dbReference>
<evidence type="ECO:0000256" key="3">
    <source>
        <dbReference type="ARBA" id="ARBA00023015"/>
    </source>
</evidence>
<dbReference type="Proteomes" id="UP000831787">
    <property type="component" value="Chromosome"/>
</dbReference>
<dbReference type="PANTHER" id="PTHR30185">
    <property type="entry name" value="CRYPTIC BETA-GLUCOSIDE BGL OPERON ANTITERMINATOR"/>
    <property type="match status" value="1"/>
</dbReference>
<evidence type="ECO:0000313" key="9">
    <source>
        <dbReference type="EMBL" id="UOQ45656.1"/>
    </source>
</evidence>
<evidence type="ECO:0000256" key="1">
    <source>
        <dbReference type="ARBA" id="ARBA00022679"/>
    </source>
</evidence>
<dbReference type="InterPro" id="IPR036095">
    <property type="entry name" value="PTS_EIIB-like_sf"/>
</dbReference>
<name>A0ABY4EU49_9BACI</name>
<dbReference type="Pfam" id="PF00359">
    <property type="entry name" value="PTS_EIIA_2"/>
    <property type="match status" value="1"/>
</dbReference>
<dbReference type="InterPro" id="IPR013196">
    <property type="entry name" value="HTH_11"/>
</dbReference>